<dbReference type="RefSeq" id="XP_018178279.1">
    <property type="nucleotide sequence ID" value="XM_018323049.1"/>
</dbReference>
<feature type="signal peptide" evidence="1">
    <location>
        <begin position="1"/>
        <end position="18"/>
    </location>
</feature>
<feature type="chain" id="PRO_5043137099" evidence="1">
    <location>
        <begin position="19"/>
        <end position="167"/>
    </location>
</feature>
<protein>
    <submittedName>
        <fullName evidence="2">Uncharacterized protein</fullName>
    </submittedName>
</protein>
<accession>A0A179HJB2</accession>
<evidence type="ECO:0000313" key="2">
    <source>
        <dbReference type="EMBL" id="OAQ89560.1"/>
    </source>
</evidence>
<organism evidence="2 3">
    <name type="scientific">Purpureocillium lilacinum</name>
    <name type="common">Paecilomyces lilacinus</name>
    <dbReference type="NCBI Taxonomy" id="33203"/>
    <lineage>
        <taxon>Eukaryota</taxon>
        <taxon>Fungi</taxon>
        <taxon>Dikarya</taxon>
        <taxon>Ascomycota</taxon>
        <taxon>Pezizomycotina</taxon>
        <taxon>Sordariomycetes</taxon>
        <taxon>Hypocreomycetidae</taxon>
        <taxon>Hypocreales</taxon>
        <taxon>Ophiocordycipitaceae</taxon>
        <taxon>Purpureocillium</taxon>
    </lineage>
</organism>
<dbReference type="Proteomes" id="UP000078340">
    <property type="component" value="Unassembled WGS sequence"/>
</dbReference>
<dbReference type="GeneID" id="28888098"/>
<evidence type="ECO:0000313" key="3">
    <source>
        <dbReference type="Proteomes" id="UP000078340"/>
    </source>
</evidence>
<keyword evidence="1" id="KW-0732">Signal</keyword>
<proteinExistence type="predicted"/>
<comment type="caution">
    <text evidence="2">The sequence shown here is derived from an EMBL/GenBank/DDBJ whole genome shotgun (WGS) entry which is preliminary data.</text>
</comment>
<dbReference type="OrthoDB" id="10403652at2759"/>
<reference evidence="2 3" key="1">
    <citation type="submission" date="2016-02" db="EMBL/GenBank/DDBJ databases">
        <title>Biosynthesis of antibiotic leucinostatins and their inhibition on Phytophthora in bio-control Purpureocillium lilacinum.</title>
        <authorList>
            <person name="Wang G."/>
            <person name="Liu Z."/>
            <person name="Lin R."/>
            <person name="Li E."/>
            <person name="Mao Z."/>
            <person name="Ling J."/>
            <person name="Yin W."/>
            <person name="Xie B."/>
        </authorList>
    </citation>
    <scope>NUCLEOTIDE SEQUENCE [LARGE SCALE GENOMIC DNA]</scope>
    <source>
        <strain evidence="2">PLFJ-1</strain>
    </source>
</reference>
<dbReference type="EMBL" id="LSBI01000005">
    <property type="protein sequence ID" value="OAQ89560.1"/>
    <property type="molecule type" value="Genomic_DNA"/>
</dbReference>
<sequence>MCYITSLLYTVCLHSSAATRNDFCVKGKCKPRKQRTELKPGWCPQCKASLSGGQLFAARPGDLAAPSTIWRYWLWVSRQQPAPSLAGPVKEHMIADVDRAEINHATSAAADREWAARMMGKIRGGGAEAVRVRKKEWVNDGREKKLREAVEQAQYVTMRWAQGLALV</sequence>
<dbReference type="AlphaFoldDB" id="A0A179HJB2"/>
<name>A0A179HJB2_PURLI</name>
<evidence type="ECO:0000256" key="1">
    <source>
        <dbReference type="SAM" id="SignalP"/>
    </source>
</evidence>
<gene>
    <name evidence="2" type="ORF">VFPFJ_05974</name>
</gene>
<dbReference type="KEGG" id="plj:28888098"/>